<name>A0A2P2QU93_RHIMU</name>
<protein>
    <submittedName>
        <fullName evidence="1">Uncharacterized protein</fullName>
    </submittedName>
</protein>
<reference evidence="1" key="1">
    <citation type="submission" date="2018-02" db="EMBL/GenBank/DDBJ databases">
        <title>Rhizophora mucronata_Transcriptome.</title>
        <authorList>
            <person name="Meera S.P."/>
            <person name="Sreeshan A."/>
            <person name="Augustine A."/>
        </authorList>
    </citation>
    <scope>NUCLEOTIDE SEQUENCE</scope>
    <source>
        <tissue evidence="1">Leaf</tissue>
    </source>
</reference>
<dbReference type="EMBL" id="GGEC01089950">
    <property type="protein sequence ID" value="MBX70434.1"/>
    <property type="molecule type" value="Transcribed_RNA"/>
</dbReference>
<evidence type="ECO:0000313" key="1">
    <source>
        <dbReference type="EMBL" id="MBX70434.1"/>
    </source>
</evidence>
<dbReference type="AlphaFoldDB" id="A0A2P2QU93"/>
<organism evidence="1">
    <name type="scientific">Rhizophora mucronata</name>
    <name type="common">Asiatic mangrove</name>
    <dbReference type="NCBI Taxonomy" id="61149"/>
    <lineage>
        <taxon>Eukaryota</taxon>
        <taxon>Viridiplantae</taxon>
        <taxon>Streptophyta</taxon>
        <taxon>Embryophyta</taxon>
        <taxon>Tracheophyta</taxon>
        <taxon>Spermatophyta</taxon>
        <taxon>Magnoliopsida</taxon>
        <taxon>eudicotyledons</taxon>
        <taxon>Gunneridae</taxon>
        <taxon>Pentapetalae</taxon>
        <taxon>rosids</taxon>
        <taxon>fabids</taxon>
        <taxon>Malpighiales</taxon>
        <taxon>Rhizophoraceae</taxon>
        <taxon>Rhizophora</taxon>
    </lineage>
</organism>
<proteinExistence type="predicted"/>
<sequence>MKLFLVKVRVKVLQQSYNDAMAGIVEVPNGFGRVNKGKSQTYLDGIMEMAFDVLEKGTKRL</sequence>
<accession>A0A2P2QU93</accession>